<reference evidence="3" key="2">
    <citation type="submission" date="2016-12" db="EMBL/GenBank/DDBJ databases">
        <title>Whole genome sequencing of Sphingomonas sp. ABOJV.</title>
        <authorList>
            <person name="Conlan S."/>
            <person name="Thomas P.J."/>
            <person name="Mullikin J."/>
            <person name="Palmore T.N."/>
            <person name="Frank K.M."/>
            <person name="Segre J.A."/>
        </authorList>
    </citation>
    <scope>NUCLEOTIDE SEQUENCE [LARGE SCALE GENOMIC DNA]</scope>
    <source>
        <strain evidence="3">ABOJV</strain>
    </source>
</reference>
<evidence type="ECO:0000313" key="2">
    <source>
        <dbReference type="EMBL" id="RSV03006.1"/>
    </source>
</evidence>
<dbReference type="STRING" id="93064.BRX40_06250"/>
<evidence type="ECO:0000313" key="3">
    <source>
        <dbReference type="Proteomes" id="UP000185161"/>
    </source>
</evidence>
<evidence type="ECO:0000313" key="4">
    <source>
        <dbReference type="Proteomes" id="UP000286681"/>
    </source>
</evidence>
<dbReference type="InterPro" id="IPR014469">
    <property type="entry name" value="DUF2271"/>
</dbReference>
<keyword evidence="3" id="KW-1185">Reference proteome</keyword>
<dbReference type="EMBL" id="QQWO01000008">
    <property type="protein sequence ID" value="RSV03006.1"/>
    <property type="molecule type" value="Genomic_DNA"/>
</dbReference>
<dbReference type="Proteomes" id="UP000286681">
    <property type="component" value="Unassembled WGS sequence"/>
</dbReference>
<reference evidence="2 4" key="3">
    <citation type="submission" date="2018-07" db="EMBL/GenBank/DDBJ databases">
        <title>Genomic and Epidemiologic Investigation of an Indolent Hospital Outbreak.</title>
        <authorList>
            <person name="Johnson R.C."/>
            <person name="Deming C."/>
            <person name="Conlan S."/>
            <person name="Zellmer C.J."/>
            <person name="Michelin A.V."/>
            <person name="Lee-Lin S."/>
            <person name="Thomas P.J."/>
            <person name="Park M."/>
            <person name="Weingarten R.A."/>
            <person name="Less J."/>
            <person name="Dekker J.P."/>
            <person name="Frank K.M."/>
            <person name="Musser K.A."/>
            <person name="Mcquiston J.R."/>
            <person name="Henderson D.K."/>
            <person name="Lau A.F."/>
            <person name="Palmore T.N."/>
            <person name="Segre J.A."/>
        </authorList>
    </citation>
    <scope>NUCLEOTIDE SEQUENCE [LARGE SCALE GENOMIC DNA]</scope>
    <source>
        <strain evidence="2 4">SK-NIH.Env10_0317</strain>
    </source>
</reference>
<name>A0A1L6J845_9SPHN</name>
<protein>
    <submittedName>
        <fullName evidence="2">DUF2271 domain-containing protein</fullName>
    </submittedName>
</protein>
<proteinExistence type="predicted"/>
<sequence length="174" mass="18518">MRFRLTGLTAAALGSSGFGVTPAGAQTIDLSFTLPRLSVAEYHRPYVAVWLEKAGSAPRTLSILYDVDKRNNAGAKWLRDVRLWWRAAGRMLSVPADGVSGATRPAGSHTLSFTAGRGGMPALTPGNYVLVVEAAREAGGREAVRLPFTWSGTQATASTSGKFELGRVSLNARR</sequence>
<dbReference type="EMBL" id="CP018820">
    <property type="protein sequence ID" value="APR52088.1"/>
    <property type="molecule type" value="Genomic_DNA"/>
</dbReference>
<gene>
    <name evidence="1" type="ORF">BRX40_06250</name>
    <name evidence="2" type="ORF">CA257_10965</name>
</gene>
<dbReference type="Proteomes" id="UP000185161">
    <property type="component" value="Chromosome"/>
</dbReference>
<dbReference type="AlphaFoldDB" id="A0A1L6J845"/>
<dbReference type="KEGG" id="skr:BRX40_06250"/>
<dbReference type="Pfam" id="PF10029">
    <property type="entry name" value="DUF2271"/>
    <property type="match status" value="1"/>
</dbReference>
<accession>A0A1L6J845</accession>
<dbReference type="OrthoDB" id="195316at2"/>
<evidence type="ECO:0000313" key="1">
    <source>
        <dbReference type="EMBL" id="APR52088.1"/>
    </source>
</evidence>
<reference evidence="1" key="1">
    <citation type="submission" date="2016-12" db="EMBL/GenBank/DDBJ databases">
        <title>Whole genome sequencing of Sphingomonas koreensis.</title>
        <authorList>
            <person name="Conlan S."/>
            <person name="Thomas P.J."/>
            <person name="Mullikin J."/>
            <person name="Palmore T.N."/>
            <person name="Frank K.M."/>
            <person name="Segre J.A."/>
        </authorList>
    </citation>
    <scope>NUCLEOTIDE SEQUENCE</scope>
    <source>
        <strain evidence="1">ABOJV</strain>
    </source>
</reference>
<dbReference type="PIRSF" id="PIRSF014995">
    <property type="entry name" value="UCP014995"/>
    <property type="match status" value="1"/>
</dbReference>
<dbReference type="GeneID" id="44132153"/>
<organism evidence="1 3">
    <name type="scientific">Sphingomonas koreensis</name>
    <dbReference type="NCBI Taxonomy" id="93064"/>
    <lineage>
        <taxon>Bacteria</taxon>
        <taxon>Pseudomonadati</taxon>
        <taxon>Pseudomonadota</taxon>
        <taxon>Alphaproteobacteria</taxon>
        <taxon>Sphingomonadales</taxon>
        <taxon>Sphingomonadaceae</taxon>
        <taxon>Sphingomonas</taxon>
    </lineage>
</organism>
<dbReference type="RefSeq" id="WP_060978296.1">
    <property type="nucleotide sequence ID" value="NZ_CP018820.1"/>
</dbReference>